<protein>
    <submittedName>
        <fullName evidence="1">T9SS type A sorting domain-containing protein</fullName>
    </submittedName>
</protein>
<dbReference type="Proteomes" id="UP000316609">
    <property type="component" value="Unassembled WGS sequence"/>
</dbReference>
<reference evidence="1 2" key="1">
    <citation type="journal article" date="2019" name="Nat. Microbiol.">
        <title>Mediterranean grassland soil C-N compound turnover is dependent on rainfall and depth, and is mediated by genomically divergent microorganisms.</title>
        <authorList>
            <person name="Diamond S."/>
            <person name="Andeer P.F."/>
            <person name="Li Z."/>
            <person name="Crits-Christoph A."/>
            <person name="Burstein D."/>
            <person name="Anantharaman K."/>
            <person name="Lane K.R."/>
            <person name="Thomas B.C."/>
            <person name="Pan C."/>
            <person name="Northen T.R."/>
            <person name="Banfield J.F."/>
        </authorList>
    </citation>
    <scope>NUCLEOTIDE SEQUENCE [LARGE SCALE GENOMIC DNA]</scope>
    <source>
        <strain evidence="1">WS_8</strain>
    </source>
</reference>
<organism evidence="1 2">
    <name type="scientific">Eiseniibacteriota bacterium</name>
    <dbReference type="NCBI Taxonomy" id="2212470"/>
    <lineage>
        <taxon>Bacteria</taxon>
        <taxon>Candidatus Eiseniibacteriota</taxon>
    </lineage>
</organism>
<gene>
    <name evidence="1" type="ORF">E6K78_09130</name>
</gene>
<evidence type="ECO:0000313" key="2">
    <source>
        <dbReference type="Proteomes" id="UP000316609"/>
    </source>
</evidence>
<comment type="caution">
    <text evidence="1">The sequence shown here is derived from an EMBL/GenBank/DDBJ whole genome shotgun (WGS) entry which is preliminary data.</text>
</comment>
<dbReference type="InterPro" id="IPR013431">
    <property type="entry name" value="Delta_60_rpt"/>
</dbReference>
<sequence>MESRRQWPRGRADVERGDRLRGRNLHQRRRAAVTGTATAWNPNANDQVSALAVSGGTLYAGGTFTSVGGQTRNRIAALDAATGTATSWNPNANFQVWSLDVSGSNVYAGGSFTTIAGLPHSGLACFFPSELVDVPASPRVGDLTFTRLSPNPTRGRARISYSLSQSGHVRLSVYDVQGRLIARPVDEVRPAGNHLTIWEPGSRGLGLYIVRLEYAGRSLAKRLVVIR</sequence>
<dbReference type="EMBL" id="VBOY01000086">
    <property type="protein sequence ID" value="TMQ64439.1"/>
    <property type="molecule type" value="Genomic_DNA"/>
</dbReference>
<dbReference type="AlphaFoldDB" id="A0A538TLC7"/>
<proteinExistence type="predicted"/>
<dbReference type="SUPFAM" id="SSF50998">
    <property type="entry name" value="Quinoprotein alcohol dehydrogenase-like"/>
    <property type="match status" value="1"/>
</dbReference>
<evidence type="ECO:0000313" key="1">
    <source>
        <dbReference type="EMBL" id="TMQ64439.1"/>
    </source>
</evidence>
<dbReference type="Gene3D" id="2.80.10.50">
    <property type="match status" value="1"/>
</dbReference>
<dbReference type="NCBIfam" id="TIGR04183">
    <property type="entry name" value="Por_Secre_tail"/>
    <property type="match status" value="1"/>
</dbReference>
<name>A0A538TLC7_UNCEI</name>
<accession>A0A538TLC7</accession>
<dbReference type="InterPro" id="IPR011047">
    <property type="entry name" value="Quinoprotein_ADH-like_sf"/>
</dbReference>
<dbReference type="Pfam" id="PF17164">
    <property type="entry name" value="DUF5122"/>
    <property type="match status" value="1"/>
</dbReference>
<dbReference type="InterPro" id="IPR026444">
    <property type="entry name" value="Secre_tail"/>
</dbReference>